<dbReference type="GO" id="GO:0008168">
    <property type="term" value="F:methyltransferase activity"/>
    <property type="evidence" value="ECO:0007669"/>
    <property type="project" value="UniProtKB-KW"/>
</dbReference>
<evidence type="ECO:0000313" key="3">
    <source>
        <dbReference type="Proteomes" id="UP000238479"/>
    </source>
</evidence>
<dbReference type="GO" id="GO:0032259">
    <property type="term" value="P:methylation"/>
    <property type="evidence" value="ECO:0007669"/>
    <property type="project" value="UniProtKB-KW"/>
</dbReference>
<dbReference type="AlphaFoldDB" id="A0A2P6SG07"/>
<protein>
    <submittedName>
        <fullName evidence="2">Putative homocysteine S-methyltransferase</fullName>
        <ecNumber evidence="2">2.1.1.10</ecNumber>
    </submittedName>
</protein>
<keyword evidence="2" id="KW-0489">Methyltransferase</keyword>
<reference evidence="2 3" key="1">
    <citation type="journal article" date="2018" name="Nat. Genet.">
        <title>The Rosa genome provides new insights in the design of modern roses.</title>
        <authorList>
            <person name="Bendahmane M."/>
        </authorList>
    </citation>
    <scope>NUCLEOTIDE SEQUENCE [LARGE SCALE GENOMIC DNA]</scope>
    <source>
        <strain evidence="3">cv. Old Blush</strain>
    </source>
</reference>
<comment type="caution">
    <text evidence="2">The sequence shown here is derived from an EMBL/GenBank/DDBJ whole genome shotgun (WGS) entry which is preliminary data.</text>
</comment>
<proteinExistence type="predicted"/>
<dbReference type="STRING" id="74649.A0A2P6SG07"/>
<dbReference type="EC" id="2.1.1.10" evidence="2"/>
<gene>
    <name evidence="2" type="ORF">RchiOBHm_Chr1g0350231</name>
</gene>
<dbReference type="Proteomes" id="UP000238479">
    <property type="component" value="Chromosome 1"/>
</dbReference>
<sequence>MRRDLGATSRRTTSFWTPTPPPPSSIAKTPRKSSSDSPPISVETELSSSMREFLRQAGCVAVVDGGLATELEWHGADLKDPLWRS</sequence>
<feature type="compositionally biased region" description="Low complexity" evidence="1">
    <location>
        <begin position="8"/>
        <end position="17"/>
    </location>
</feature>
<feature type="region of interest" description="Disordered" evidence="1">
    <location>
        <begin position="1"/>
        <end position="45"/>
    </location>
</feature>
<organism evidence="2 3">
    <name type="scientific">Rosa chinensis</name>
    <name type="common">China rose</name>
    <dbReference type="NCBI Taxonomy" id="74649"/>
    <lineage>
        <taxon>Eukaryota</taxon>
        <taxon>Viridiplantae</taxon>
        <taxon>Streptophyta</taxon>
        <taxon>Embryophyta</taxon>
        <taxon>Tracheophyta</taxon>
        <taxon>Spermatophyta</taxon>
        <taxon>Magnoliopsida</taxon>
        <taxon>eudicotyledons</taxon>
        <taxon>Gunneridae</taxon>
        <taxon>Pentapetalae</taxon>
        <taxon>rosids</taxon>
        <taxon>fabids</taxon>
        <taxon>Rosales</taxon>
        <taxon>Rosaceae</taxon>
        <taxon>Rosoideae</taxon>
        <taxon>Rosoideae incertae sedis</taxon>
        <taxon>Rosa</taxon>
    </lineage>
</organism>
<keyword evidence="2" id="KW-0808">Transferase</keyword>
<name>A0A2P6SG07_ROSCH</name>
<keyword evidence="3" id="KW-1185">Reference proteome</keyword>
<accession>A0A2P6SG07</accession>
<dbReference type="EMBL" id="PDCK01000039">
    <property type="protein sequence ID" value="PRQ57611.1"/>
    <property type="molecule type" value="Genomic_DNA"/>
</dbReference>
<evidence type="ECO:0000313" key="2">
    <source>
        <dbReference type="EMBL" id="PRQ57611.1"/>
    </source>
</evidence>
<evidence type="ECO:0000256" key="1">
    <source>
        <dbReference type="SAM" id="MobiDB-lite"/>
    </source>
</evidence>
<dbReference type="Gramene" id="PRQ57611">
    <property type="protein sequence ID" value="PRQ57611"/>
    <property type="gene ID" value="RchiOBHm_Chr1g0350231"/>
</dbReference>